<evidence type="ECO:0000256" key="3">
    <source>
        <dbReference type="ARBA" id="ARBA00022630"/>
    </source>
</evidence>
<evidence type="ECO:0000256" key="4">
    <source>
        <dbReference type="ARBA" id="ARBA00022827"/>
    </source>
</evidence>
<dbReference type="PANTHER" id="PTHR11552">
    <property type="entry name" value="GLUCOSE-METHANOL-CHOLINE GMC OXIDOREDUCTASE"/>
    <property type="match status" value="1"/>
</dbReference>
<proteinExistence type="inferred from homology"/>
<dbReference type="Pfam" id="PF00732">
    <property type="entry name" value="GMC_oxred_N"/>
    <property type="match status" value="1"/>
</dbReference>
<keyword evidence="3" id="KW-0285">Flavoprotein</keyword>
<organism evidence="7 8">
    <name type="scientific">Sphaerobolus stellatus (strain SS14)</name>
    <dbReference type="NCBI Taxonomy" id="990650"/>
    <lineage>
        <taxon>Eukaryota</taxon>
        <taxon>Fungi</taxon>
        <taxon>Dikarya</taxon>
        <taxon>Basidiomycota</taxon>
        <taxon>Agaricomycotina</taxon>
        <taxon>Agaricomycetes</taxon>
        <taxon>Phallomycetidae</taxon>
        <taxon>Geastrales</taxon>
        <taxon>Sphaerobolaceae</taxon>
        <taxon>Sphaerobolus</taxon>
    </lineage>
</organism>
<evidence type="ECO:0000259" key="6">
    <source>
        <dbReference type="Pfam" id="PF00732"/>
    </source>
</evidence>
<evidence type="ECO:0000313" key="8">
    <source>
        <dbReference type="Proteomes" id="UP000054279"/>
    </source>
</evidence>
<dbReference type="Gene3D" id="3.50.50.60">
    <property type="entry name" value="FAD/NAD(P)-binding domain"/>
    <property type="match status" value="1"/>
</dbReference>
<dbReference type="InterPro" id="IPR036188">
    <property type="entry name" value="FAD/NAD-bd_sf"/>
</dbReference>
<comment type="cofactor">
    <cofactor evidence="1">
        <name>FAD</name>
        <dbReference type="ChEBI" id="CHEBI:57692"/>
    </cofactor>
</comment>
<dbReference type="Proteomes" id="UP000054279">
    <property type="component" value="Unassembled WGS sequence"/>
</dbReference>
<dbReference type="HOGENOM" id="CLU_099298_1_0_1"/>
<keyword evidence="8" id="KW-1185">Reference proteome</keyword>
<feature type="domain" description="Glucose-methanol-choline oxidoreductase N-terminal" evidence="6">
    <location>
        <begin position="43"/>
        <end position="168"/>
    </location>
</feature>
<keyword evidence="5" id="KW-0732">Signal</keyword>
<protein>
    <submittedName>
        <fullName evidence="7">GMC oxidoreductase</fullName>
    </submittedName>
</protein>
<dbReference type="InterPro" id="IPR012132">
    <property type="entry name" value="GMC_OxRdtase"/>
</dbReference>
<evidence type="ECO:0000256" key="5">
    <source>
        <dbReference type="SAM" id="SignalP"/>
    </source>
</evidence>
<keyword evidence="4" id="KW-0274">FAD</keyword>
<comment type="similarity">
    <text evidence="2">Belongs to the GMC oxidoreductase family.</text>
</comment>
<dbReference type="OrthoDB" id="269227at2759"/>
<dbReference type="InterPro" id="IPR000172">
    <property type="entry name" value="GMC_OxRdtase_N"/>
</dbReference>
<dbReference type="EMBL" id="KN837179">
    <property type="protein sequence ID" value="KIJ36297.1"/>
    <property type="molecule type" value="Genomic_DNA"/>
</dbReference>
<dbReference type="GO" id="GO:0016614">
    <property type="term" value="F:oxidoreductase activity, acting on CH-OH group of donors"/>
    <property type="evidence" value="ECO:0007669"/>
    <property type="project" value="InterPro"/>
</dbReference>
<dbReference type="AlphaFoldDB" id="A0A0C9V3H8"/>
<dbReference type="PANTHER" id="PTHR11552:SF147">
    <property type="entry name" value="CHOLINE DEHYDROGENASE, MITOCHONDRIAL"/>
    <property type="match status" value="1"/>
</dbReference>
<sequence length="171" mass="18774">MSHNEHPSDLYKMMLIPLSLALVSPCFAALYERATSLPRGMKYDFVIVGAGTAGNVIANRLTEDPCTTVLVLEAGISNEGQLDSEVPFIGVTSLLVPSPINWNFTTVAEPGLNNRTQDYPRGFVLGGSSSINGMVYTRGSSDDYDRYAALTSDQGWSWDSLQPYIRKVRIY</sequence>
<evidence type="ECO:0000313" key="7">
    <source>
        <dbReference type="EMBL" id="KIJ36297.1"/>
    </source>
</evidence>
<dbReference type="SUPFAM" id="SSF51905">
    <property type="entry name" value="FAD/NAD(P)-binding domain"/>
    <property type="match status" value="1"/>
</dbReference>
<feature type="signal peptide" evidence="5">
    <location>
        <begin position="1"/>
        <end position="28"/>
    </location>
</feature>
<reference evidence="7 8" key="1">
    <citation type="submission" date="2014-06" db="EMBL/GenBank/DDBJ databases">
        <title>Evolutionary Origins and Diversification of the Mycorrhizal Mutualists.</title>
        <authorList>
            <consortium name="DOE Joint Genome Institute"/>
            <consortium name="Mycorrhizal Genomics Consortium"/>
            <person name="Kohler A."/>
            <person name="Kuo A."/>
            <person name="Nagy L.G."/>
            <person name="Floudas D."/>
            <person name="Copeland A."/>
            <person name="Barry K.W."/>
            <person name="Cichocki N."/>
            <person name="Veneault-Fourrey C."/>
            <person name="LaButti K."/>
            <person name="Lindquist E.A."/>
            <person name="Lipzen A."/>
            <person name="Lundell T."/>
            <person name="Morin E."/>
            <person name="Murat C."/>
            <person name="Riley R."/>
            <person name="Ohm R."/>
            <person name="Sun H."/>
            <person name="Tunlid A."/>
            <person name="Henrissat B."/>
            <person name="Grigoriev I.V."/>
            <person name="Hibbett D.S."/>
            <person name="Martin F."/>
        </authorList>
    </citation>
    <scope>NUCLEOTIDE SEQUENCE [LARGE SCALE GENOMIC DNA]</scope>
    <source>
        <strain evidence="7 8">SS14</strain>
    </source>
</reference>
<name>A0A0C9V3H8_SPHS4</name>
<dbReference type="Gene3D" id="3.30.560.10">
    <property type="entry name" value="Glucose Oxidase, domain 3"/>
    <property type="match status" value="1"/>
</dbReference>
<dbReference type="GO" id="GO:0050660">
    <property type="term" value="F:flavin adenine dinucleotide binding"/>
    <property type="evidence" value="ECO:0007669"/>
    <property type="project" value="InterPro"/>
</dbReference>
<gene>
    <name evidence="7" type="ORF">M422DRAFT_232524</name>
</gene>
<feature type="chain" id="PRO_5002204458" evidence="5">
    <location>
        <begin position="29"/>
        <end position="171"/>
    </location>
</feature>
<evidence type="ECO:0000256" key="1">
    <source>
        <dbReference type="ARBA" id="ARBA00001974"/>
    </source>
</evidence>
<evidence type="ECO:0000256" key="2">
    <source>
        <dbReference type="ARBA" id="ARBA00010790"/>
    </source>
</evidence>
<accession>A0A0C9V3H8</accession>